<dbReference type="InterPro" id="IPR010998">
    <property type="entry name" value="Integrase_recombinase_N"/>
</dbReference>
<evidence type="ECO:0000256" key="3">
    <source>
        <dbReference type="ARBA" id="ARBA00023172"/>
    </source>
</evidence>
<comment type="caution">
    <text evidence="7">The sequence shown here is derived from an EMBL/GenBank/DDBJ whole genome shotgun (WGS) entry which is preliminary data.</text>
</comment>
<feature type="domain" description="Tyr recombinase" evidence="5">
    <location>
        <begin position="115"/>
        <end position="331"/>
    </location>
</feature>
<dbReference type="SUPFAM" id="SSF56349">
    <property type="entry name" value="DNA breaking-rejoining enzymes"/>
    <property type="match status" value="1"/>
</dbReference>
<dbReference type="PROSITE" id="PS51898">
    <property type="entry name" value="TYR_RECOMBINASE"/>
    <property type="match status" value="1"/>
</dbReference>
<feature type="domain" description="Core-binding (CB)" evidence="6">
    <location>
        <begin position="8"/>
        <end position="93"/>
    </location>
</feature>
<organism evidence="7 8">
    <name type="scientific">Halorubrum ezzemoulense</name>
    <name type="common">Halorubrum chaoviator</name>
    <dbReference type="NCBI Taxonomy" id="337243"/>
    <lineage>
        <taxon>Archaea</taxon>
        <taxon>Methanobacteriati</taxon>
        <taxon>Methanobacteriota</taxon>
        <taxon>Stenosarchaea group</taxon>
        <taxon>Halobacteria</taxon>
        <taxon>Halobacteriales</taxon>
        <taxon>Haloferacaceae</taxon>
        <taxon>Halorubrum</taxon>
    </lineage>
</organism>
<evidence type="ECO:0000256" key="1">
    <source>
        <dbReference type="ARBA" id="ARBA00022908"/>
    </source>
</evidence>
<dbReference type="GO" id="GO:0003677">
    <property type="term" value="F:DNA binding"/>
    <property type="evidence" value="ECO:0007669"/>
    <property type="project" value="UniProtKB-UniRule"/>
</dbReference>
<dbReference type="PROSITE" id="PS51900">
    <property type="entry name" value="CB"/>
    <property type="match status" value="1"/>
</dbReference>
<dbReference type="EMBL" id="NHOW01000151">
    <property type="protein sequence ID" value="OYR59266.1"/>
    <property type="molecule type" value="Genomic_DNA"/>
</dbReference>
<protein>
    <submittedName>
        <fullName evidence="7">Integrase</fullName>
    </submittedName>
</protein>
<gene>
    <name evidence="7" type="ORF">DJ83_13095</name>
</gene>
<evidence type="ECO:0000256" key="2">
    <source>
        <dbReference type="ARBA" id="ARBA00023125"/>
    </source>
</evidence>
<reference evidence="7 8" key="1">
    <citation type="journal article" date="2014" name="Front. Microbiol.">
        <title>Population and genomic analysis of the genus Halorubrum.</title>
        <authorList>
            <person name="Fullmer M.S."/>
            <person name="Soucy S.M."/>
            <person name="Swithers K.S."/>
            <person name="Makkay A.M."/>
            <person name="Wheeler R."/>
            <person name="Ventosa A."/>
            <person name="Gogarten J.P."/>
            <person name="Papke R.T."/>
        </authorList>
    </citation>
    <scope>NUCLEOTIDE SEQUENCE [LARGE SCALE GENOMIC DNA]</scope>
    <source>
        <strain evidence="7 8">LD3</strain>
    </source>
</reference>
<evidence type="ECO:0000256" key="4">
    <source>
        <dbReference type="PROSITE-ProRule" id="PRU01248"/>
    </source>
</evidence>
<dbReference type="Gene3D" id="1.10.443.10">
    <property type="entry name" value="Intergrase catalytic core"/>
    <property type="match status" value="1"/>
</dbReference>
<dbReference type="InterPro" id="IPR002104">
    <property type="entry name" value="Integrase_catalytic"/>
</dbReference>
<evidence type="ECO:0000259" key="6">
    <source>
        <dbReference type="PROSITE" id="PS51900"/>
    </source>
</evidence>
<proteinExistence type="predicted"/>
<dbReference type="InterPro" id="IPR050090">
    <property type="entry name" value="Tyrosine_recombinase_XerCD"/>
</dbReference>
<dbReference type="Pfam" id="PF00589">
    <property type="entry name" value="Phage_integrase"/>
    <property type="match status" value="1"/>
</dbReference>
<dbReference type="AlphaFoldDB" id="A0A256ISJ6"/>
<keyword evidence="1" id="KW-0229">DNA integration</keyword>
<evidence type="ECO:0000313" key="7">
    <source>
        <dbReference type="EMBL" id="OYR59266.1"/>
    </source>
</evidence>
<dbReference type="GO" id="GO:0015074">
    <property type="term" value="P:DNA integration"/>
    <property type="evidence" value="ECO:0007669"/>
    <property type="project" value="UniProtKB-KW"/>
</dbReference>
<dbReference type="GO" id="GO:0006310">
    <property type="term" value="P:DNA recombination"/>
    <property type="evidence" value="ECO:0007669"/>
    <property type="project" value="UniProtKB-KW"/>
</dbReference>
<dbReference type="InterPro" id="IPR011010">
    <property type="entry name" value="DNA_brk_join_enz"/>
</dbReference>
<keyword evidence="3" id="KW-0233">DNA recombination</keyword>
<name>A0A256ISJ6_HALEZ</name>
<dbReference type="PANTHER" id="PTHR30349:SF41">
    <property type="entry name" value="INTEGRASE_RECOMBINASE PROTEIN MJ0367-RELATED"/>
    <property type="match status" value="1"/>
</dbReference>
<dbReference type="InterPro" id="IPR013762">
    <property type="entry name" value="Integrase-like_cat_sf"/>
</dbReference>
<evidence type="ECO:0000313" key="8">
    <source>
        <dbReference type="Proteomes" id="UP000216409"/>
    </source>
</evidence>
<sequence length="337" mass="39431">MSESRTQMAPERAIERYLIDKKPEWAESTHYNNASSLGIFRDFCDEMDLDNICDIDGFHISDFKQHRREEDGVNEMTLYNDLCSLRSFLKWCNSMGLIDSWVVENMVLNDPDEKVRSEKIDPETANQILEYLDDFEYATARHALFAVLWDTGMRLGNARSLDVGDYYPEEQYIEVSHDPDEGTPQKNKSPAEREVNLHDWVCGILDDYLRMNHIEVEDDYGRNPLFASKHGRMALSNLRTHIRRLTRPCHYTGECPHDREQSECVAVQEYNKAAQCPGSHKPHAIRRGAITHWLNEGHRKELISDRMNVSIPTLDKHYDARTESEKRDLRREMFDME</sequence>
<dbReference type="InterPro" id="IPR044068">
    <property type="entry name" value="CB"/>
</dbReference>
<dbReference type="CDD" id="cd00397">
    <property type="entry name" value="DNA_BRE_C"/>
    <property type="match status" value="1"/>
</dbReference>
<evidence type="ECO:0000259" key="5">
    <source>
        <dbReference type="PROSITE" id="PS51898"/>
    </source>
</evidence>
<dbReference type="RefSeq" id="WP_094580353.1">
    <property type="nucleotide sequence ID" value="NZ_NHOW01000151.1"/>
</dbReference>
<dbReference type="Gene3D" id="1.10.150.130">
    <property type="match status" value="1"/>
</dbReference>
<dbReference type="Proteomes" id="UP000216409">
    <property type="component" value="Unassembled WGS sequence"/>
</dbReference>
<accession>A0A256ISJ6</accession>
<keyword evidence="2 4" id="KW-0238">DNA-binding</keyword>
<dbReference type="PANTHER" id="PTHR30349">
    <property type="entry name" value="PHAGE INTEGRASE-RELATED"/>
    <property type="match status" value="1"/>
</dbReference>